<sequence>MTLLCLQNLRAGYGGGDIVHGVDLAVAPGEMVALVGPNGAGKSTLLKAIAGVAKVTGGTLTLDERNLIPLTPAARAQAGAVFMPQDRNVFRTLTVTENLSVSAWGCRDIAQRRAEVTSLLPTMRPYMHKRAGGLSGGQRQMVALGMALMARPRVLLVDEPTAGLSPLLVGEMLDVLRELAAAAALGILIVEQNARAALERADRALVLVDGRVVRSGSAAVLAQEPDFGALFFGEAA</sequence>
<organism evidence="7 8">
    <name type="scientific">Xanthobacter autotrophicus</name>
    <dbReference type="NCBI Taxonomy" id="280"/>
    <lineage>
        <taxon>Bacteria</taxon>
        <taxon>Pseudomonadati</taxon>
        <taxon>Pseudomonadota</taxon>
        <taxon>Alphaproteobacteria</taxon>
        <taxon>Hyphomicrobiales</taxon>
        <taxon>Xanthobacteraceae</taxon>
        <taxon>Xanthobacter</taxon>
    </lineage>
</organism>
<reference evidence="7 8" key="1">
    <citation type="submission" date="2019-05" db="EMBL/GenBank/DDBJ databases">
        <authorList>
            <person name="Zhou X."/>
        </authorList>
    </citation>
    <scope>NUCLEOTIDE SEQUENCE [LARGE SCALE GENOMIC DNA]</scope>
    <source>
        <strain evidence="7 8">DSM 432</strain>
    </source>
</reference>
<dbReference type="EMBL" id="VAUP01000010">
    <property type="protein sequence ID" value="TLX44309.1"/>
    <property type="molecule type" value="Genomic_DNA"/>
</dbReference>
<dbReference type="PROSITE" id="PS00211">
    <property type="entry name" value="ABC_TRANSPORTER_1"/>
    <property type="match status" value="1"/>
</dbReference>
<evidence type="ECO:0000313" key="8">
    <source>
        <dbReference type="Proteomes" id="UP000305131"/>
    </source>
</evidence>
<comment type="similarity">
    <text evidence="1">Belongs to the ABC transporter superfamily.</text>
</comment>
<dbReference type="OrthoDB" id="9806149at2"/>
<dbReference type="GO" id="GO:0015807">
    <property type="term" value="P:L-amino acid transport"/>
    <property type="evidence" value="ECO:0007669"/>
    <property type="project" value="TreeGrafter"/>
</dbReference>
<dbReference type="Gene3D" id="3.40.50.300">
    <property type="entry name" value="P-loop containing nucleotide triphosphate hydrolases"/>
    <property type="match status" value="1"/>
</dbReference>
<dbReference type="InterPro" id="IPR003439">
    <property type="entry name" value="ABC_transporter-like_ATP-bd"/>
</dbReference>
<evidence type="ECO:0000256" key="2">
    <source>
        <dbReference type="ARBA" id="ARBA00022448"/>
    </source>
</evidence>
<keyword evidence="3" id="KW-0547">Nucleotide-binding</keyword>
<dbReference type="SUPFAM" id="SSF52540">
    <property type="entry name" value="P-loop containing nucleoside triphosphate hydrolases"/>
    <property type="match status" value="1"/>
</dbReference>
<dbReference type="GO" id="GO:0005524">
    <property type="term" value="F:ATP binding"/>
    <property type="evidence" value="ECO:0007669"/>
    <property type="project" value="UniProtKB-KW"/>
</dbReference>
<dbReference type="SMART" id="SM00382">
    <property type="entry name" value="AAA"/>
    <property type="match status" value="1"/>
</dbReference>
<accession>A0A6C1KJ44</accession>
<feature type="domain" description="ABC transporter" evidence="6">
    <location>
        <begin position="4"/>
        <end position="234"/>
    </location>
</feature>
<dbReference type="AlphaFoldDB" id="A0A6C1KJ44"/>
<dbReference type="GO" id="GO:0016887">
    <property type="term" value="F:ATP hydrolysis activity"/>
    <property type="evidence" value="ECO:0007669"/>
    <property type="project" value="InterPro"/>
</dbReference>
<dbReference type="InterPro" id="IPR017871">
    <property type="entry name" value="ABC_transporter-like_CS"/>
</dbReference>
<evidence type="ECO:0000259" key="6">
    <source>
        <dbReference type="PROSITE" id="PS50893"/>
    </source>
</evidence>
<comment type="caution">
    <text evidence="7">The sequence shown here is derived from an EMBL/GenBank/DDBJ whole genome shotgun (WGS) entry which is preliminary data.</text>
</comment>
<protein>
    <submittedName>
        <fullName evidence="7">ABC transporter ATP-binding protein</fullName>
    </submittedName>
</protein>
<proteinExistence type="inferred from homology"/>
<dbReference type="GeneID" id="95772549"/>
<evidence type="ECO:0000256" key="4">
    <source>
        <dbReference type="ARBA" id="ARBA00022840"/>
    </source>
</evidence>
<dbReference type="InterPro" id="IPR027417">
    <property type="entry name" value="P-loop_NTPase"/>
</dbReference>
<keyword evidence="5" id="KW-0029">Amino-acid transport</keyword>
<dbReference type="Proteomes" id="UP000305131">
    <property type="component" value="Unassembled WGS sequence"/>
</dbReference>
<dbReference type="CDD" id="cd03224">
    <property type="entry name" value="ABC_TM1139_LivF_branched"/>
    <property type="match status" value="1"/>
</dbReference>
<dbReference type="InterPro" id="IPR003593">
    <property type="entry name" value="AAA+_ATPase"/>
</dbReference>
<keyword evidence="4 7" id="KW-0067">ATP-binding</keyword>
<evidence type="ECO:0000313" key="7">
    <source>
        <dbReference type="EMBL" id="TLX44309.1"/>
    </source>
</evidence>
<dbReference type="PROSITE" id="PS50893">
    <property type="entry name" value="ABC_TRANSPORTER_2"/>
    <property type="match status" value="1"/>
</dbReference>
<gene>
    <name evidence="7" type="ORF">FBQ73_03650</name>
</gene>
<dbReference type="Pfam" id="PF00005">
    <property type="entry name" value="ABC_tran"/>
    <property type="match status" value="1"/>
</dbReference>
<keyword evidence="2" id="KW-0813">Transport</keyword>
<dbReference type="InterPro" id="IPR052156">
    <property type="entry name" value="BCAA_Transport_ATP-bd_LivF"/>
</dbReference>
<evidence type="ECO:0000256" key="5">
    <source>
        <dbReference type="ARBA" id="ARBA00022970"/>
    </source>
</evidence>
<dbReference type="PANTHER" id="PTHR43820">
    <property type="entry name" value="HIGH-AFFINITY BRANCHED-CHAIN AMINO ACID TRANSPORT ATP-BINDING PROTEIN LIVF"/>
    <property type="match status" value="1"/>
</dbReference>
<dbReference type="RefSeq" id="WP_138398160.1">
    <property type="nucleotide sequence ID" value="NZ_JBAFVI010000015.1"/>
</dbReference>
<evidence type="ECO:0000256" key="1">
    <source>
        <dbReference type="ARBA" id="ARBA00005417"/>
    </source>
</evidence>
<dbReference type="GO" id="GO:0015658">
    <property type="term" value="F:branched-chain amino acid transmembrane transporter activity"/>
    <property type="evidence" value="ECO:0007669"/>
    <property type="project" value="TreeGrafter"/>
</dbReference>
<name>A0A6C1KJ44_XANAU</name>
<evidence type="ECO:0000256" key="3">
    <source>
        <dbReference type="ARBA" id="ARBA00022741"/>
    </source>
</evidence>
<dbReference type="PANTHER" id="PTHR43820:SF7">
    <property type="entry name" value="BRANCHED-CHAIN AMINO ACID TRANSPORT ATP-BINDING PROTEIN LIVF-RELATED"/>
    <property type="match status" value="1"/>
</dbReference>